<organism evidence="8 9">
    <name type="scientific">Penicillium brasilianum</name>
    <dbReference type="NCBI Taxonomy" id="104259"/>
    <lineage>
        <taxon>Eukaryota</taxon>
        <taxon>Fungi</taxon>
        <taxon>Dikarya</taxon>
        <taxon>Ascomycota</taxon>
        <taxon>Pezizomycotina</taxon>
        <taxon>Eurotiomycetes</taxon>
        <taxon>Eurotiomycetidae</taxon>
        <taxon>Eurotiales</taxon>
        <taxon>Aspergillaceae</taxon>
        <taxon>Penicillium</taxon>
    </lineage>
</organism>
<dbReference type="OrthoDB" id="3598904at2759"/>
<evidence type="ECO:0000256" key="6">
    <source>
        <dbReference type="ARBA" id="ARBA00023242"/>
    </source>
</evidence>
<gene>
    <name evidence="8" type="ORF">PMG11_08087</name>
</gene>
<evidence type="ECO:0000313" key="8">
    <source>
        <dbReference type="EMBL" id="CEJ59462.1"/>
    </source>
</evidence>
<keyword evidence="2" id="KW-0862">Zinc</keyword>
<evidence type="ECO:0000256" key="4">
    <source>
        <dbReference type="ARBA" id="ARBA00023125"/>
    </source>
</evidence>
<dbReference type="SMART" id="SM00066">
    <property type="entry name" value="GAL4"/>
    <property type="match status" value="1"/>
</dbReference>
<dbReference type="SUPFAM" id="SSF57701">
    <property type="entry name" value="Zn2/Cys6 DNA-binding domain"/>
    <property type="match status" value="1"/>
</dbReference>
<dbReference type="InterPro" id="IPR021858">
    <property type="entry name" value="Fun_TF"/>
</dbReference>
<dbReference type="Pfam" id="PF11951">
    <property type="entry name" value="Fungal_trans_2"/>
    <property type="match status" value="1"/>
</dbReference>
<dbReference type="InterPro" id="IPR052360">
    <property type="entry name" value="Transcr_Regulatory_Proteins"/>
</dbReference>
<dbReference type="PANTHER" id="PTHR36206">
    <property type="entry name" value="ASPERCRYPTIN BIOSYNTHESIS CLUSTER-SPECIFIC TRANSCRIPTION REGULATOR ATNN-RELATED"/>
    <property type="match status" value="1"/>
</dbReference>
<dbReference type="GO" id="GO:0008270">
    <property type="term" value="F:zinc ion binding"/>
    <property type="evidence" value="ECO:0007669"/>
    <property type="project" value="InterPro"/>
</dbReference>
<keyword evidence="6" id="KW-0539">Nucleus</keyword>
<dbReference type="GO" id="GO:0003677">
    <property type="term" value="F:DNA binding"/>
    <property type="evidence" value="ECO:0007669"/>
    <property type="project" value="UniProtKB-KW"/>
</dbReference>
<keyword evidence="5" id="KW-0804">Transcription</keyword>
<dbReference type="PROSITE" id="PS50048">
    <property type="entry name" value="ZN2_CY6_FUNGAL_2"/>
    <property type="match status" value="1"/>
</dbReference>
<dbReference type="Gene3D" id="4.10.240.10">
    <property type="entry name" value="Zn(2)-C6 fungal-type DNA-binding domain"/>
    <property type="match status" value="1"/>
</dbReference>
<evidence type="ECO:0000259" key="7">
    <source>
        <dbReference type="PROSITE" id="PS50048"/>
    </source>
</evidence>
<dbReference type="Pfam" id="PF00172">
    <property type="entry name" value="Zn_clus"/>
    <property type="match status" value="1"/>
</dbReference>
<reference evidence="9" key="1">
    <citation type="journal article" date="2015" name="Genome Announc.">
        <title>Draft genome sequence of the fungus Penicillium brasilianum MG11.</title>
        <authorList>
            <person name="Horn F."/>
            <person name="Linde J."/>
            <person name="Mattern D.J."/>
            <person name="Walther G."/>
            <person name="Guthke R."/>
            <person name="Brakhage A.A."/>
            <person name="Valiante V."/>
        </authorList>
    </citation>
    <scope>NUCLEOTIDE SEQUENCE [LARGE SCALE GENOMIC DNA]</scope>
    <source>
        <strain evidence="9">MG11</strain>
    </source>
</reference>
<dbReference type="AlphaFoldDB" id="A0A0F7TWQ2"/>
<dbReference type="Proteomes" id="UP000042958">
    <property type="component" value="Unassembled WGS sequence"/>
</dbReference>
<keyword evidence="1" id="KW-0479">Metal-binding</keyword>
<proteinExistence type="predicted"/>
<name>A0A0F7TWQ2_PENBI</name>
<dbReference type="PANTHER" id="PTHR36206:SF4">
    <property type="entry name" value="HYPOTHETICAL CONSERVED PROTEIN (EUROFUNG)-RELATED"/>
    <property type="match status" value="1"/>
</dbReference>
<keyword evidence="3" id="KW-0805">Transcription regulation</keyword>
<sequence>MTGGQRQRRSMPKVRTGCATCKARRIKCDETRPGCRRCTRTGRICPGYRCDTLLRPTINDAIKIYSLPFKVPGSKADRELLHFYCCEASETLSRFSDTTLWTHLVLQQSQHQPVIRHALVALSALYRDYLQVGSQQLKMSPQHIQLIARSHKQLSTHLAFQDASPETALICSIIFYVFECLVGNSQQAIWHLDQGLALLQSLWNSKASLDVGFDGMHRQLRMIFTRLDIHASLFIMGRAPVLDLVSPQQLSGQAHVVPEHFTCLAHAEEALLALQSWTLRHLHFYVDFKGVPQDRLPPQALSERLQIKDELRRLEIAIADLATGVNAHSFTPAQHQQLTLIDIQARVFYAVILEYIIQHTNSEVASRLNFAMDQITDILSTGGRKDDSGLYRDFTLSSNIIALLYFICMKTHDRRVLDRALSLMQSHLASARDGLWDSSMAVTIVKAVQEKSGQDDGPKMALSLEYVDDRVVDADGGLDGAFRTLQIPEQSC</sequence>
<evidence type="ECO:0000256" key="5">
    <source>
        <dbReference type="ARBA" id="ARBA00023163"/>
    </source>
</evidence>
<dbReference type="GO" id="GO:0000981">
    <property type="term" value="F:DNA-binding transcription factor activity, RNA polymerase II-specific"/>
    <property type="evidence" value="ECO:0007669"/>
    <property type="project" value="InterPro"/>
</dbReference>
<keyword evidence="9" id="KW-1185">Reference proteome</keyword>
<protein>
    <recommendedName>
        <fullName evidence="7">Zn(2)-C6 fungal-type domain-containing protein</fullName>
    </recommendedName>
</protein>
<dbReference type="PROSITE" id="PS00463">
    <property type="entry name" value="ZN2_CY6_FUNGAL_1"/>
    <property type="match status" value="1"/>
</dbReference>
<dbReference type="InterPro" id="IPR001138">
    <property type="entry name" value="Zn2Cys6_DnaBD"/>
</dbReference>
<dbReference type="InterPro" id="IPR036864">
    <property type="entry name" value="Zn2-C6_fun-type_DNA-bd_sf"/>
</dbReference>
<evidence type="ECO:0000256" key="1">
    <source>
        <dbReference type="ARBA" id="ARBA00022723"/>
    </source>
</evidence>
<evidence type="ECO:0000256" key="3">
    <source>
        <dbReference type="ARBA" id="ARBA00023015"/>
    </source>
</evidence>
<dbReference type="STRING" id="104259.A0A0F7TWQ2"/>
<keyword evidence="4" id="KW-0238">DNA-binding</keyword>
<accession>A0A0F7TWQ2</accession>
<evidence type="ECO:0000313" key="9">
    <source>
        <dbReference type="Proteomes" id="UP000042958"/>
    </source>
</evidence>
<dbReference type="CDD" id="cd00067">
    <property type="entry name" value="GAL4"/>
    <property type="match status" value="1"/>
</dbReference>
<dbReference type="EMBL" id="CDHK01000007">
    <property type="protein sequence ID" value="CEJ59462.1"/>
    <property type="molecule type" value="Genomic_DNA"/>
</dbReference>
<feature type="domain" description="Zn(2)-C6 fungal-type" evidence="7">
    <location>
        <begin position="17"/>
        <end position="45"/>
    </location>
</feature>
<evidence type="ECO:0000256" key="2">
    <source>
        <dbReference type="ARBA" id="ARBA00022833"/>
    </source>
</evidence>